<name>A0A4U8UHA3_9HELI</name>
<evidence type="ECO:0000313" key="2">
    <source>
        <dbReference type="Proteomes" id="UP000029920"/>
    </source>
</evidence>
<dbReference type="RefSeq" id="WP_034553699.1">
    <property type="nucleotide sequence ID" value="NZ_JRPC02000007.1"/>
</dbReference>
<protein>
    <submittedName>
        <fullName evidence="1">Uncharacterized protein</fullName>
    </submittedName>
</protein>
<dbReference type="AlphaFoldDB" id="A0A4U8UHA3"/>
<evidence type="ECO:0000313" key="1">
    <source>
        <dbReference type="EMBL" id="TLE16372.1"/>
    </source>
</evidence>
<reference evidence="1 2" key="1">
    <citation type="journal article" date="2014" name="Genome Announc.">
        <title>Draft genome sequences of eight enterohepatic helicobacter species isolated from both laboratory and wild rodents.</title>
        <authorList>
            <person name="Sheh A."/>
            <person name="Shen Z."/>
            <person name="Fox J.G."/>
        </authorList>
    </citation>
    <scope>NUCLEOTIDE SEQUENCE [LARGE SCALE GENOMIC DNA]</scope>
    <source>
        <strain evidence="1 2">MIT-03-7007</strain>
    </source>
</reference>
<organism evidence="1 2">
    <name type="scientific">Helicobacter apodemus</name>
    <dbReference type="NCBI Taxonomy" id="135569"/>
    <lineage>
        <taxon>Bacteria</taxon>
        <taxon>Pseudomonadati</taxon>
        <taxon>Campylobacterota</taxon>
        <taxon>Epsilonproteobacteria</taxon>
        <taxon>Campylobacterales</taxon>
        <taxon>Helicobacteraceae</taxon>
        <taxon>Helicobacter</taxon>
    </lineage>
</organism>
<keyword evidence="2" id="KW-1185">Reference proteome</keyword>
<sequence length="407" mass="46979">MFSLPMRYENIREVPYPYKGMCAISSDAEYTSQEILDWLIAYLNTDEKTPLGYGVDLDFAASIFFFSDNPLHTSIYDSLEVDSKETPYANTLRDYIKYGYIDTNHAYRDFNIHHNFNRTHALKVYEMLSKHSLSLPIFTNHGNGEPKAMQHNIGFAPHHNGSNPDSIAYHTDLFSAGGGAFIWSDDWVIEKFPRISLAGNITSTQDGRQLGSSTILQKLFCGDGDYDFFTRYRSTGCIAPTFQTFNYQIQSIDWETFYNQSSVVIFYQHFGSFYVANAKNIPTTLELLKKFPFYLTGFKFLKEEQEKGNLLVLKTSKLLRYCKMYMSTKVESILKDNKLTLSIHNYETIEDMSFFDGLTIYVENYKNIALQCFYKDKPLKFIYNGLDARGKYSITLDSKQGEYYGMG</sequence>
<proteinExistence type="predicted"/>
<dbReference type="EMBL" id="JRPC02000007">
    <property type="protein sequence ID" value="TLE16372.1"/>
    <property type="molecule type" value="Genomic_DNA"/>
</dbReference>
<comment type="caution">
    <text evidence="1">The sequence shown here is derived from an EMBL/GenBank/DDBJ whole genome shotgun (WGS) entry which is preliminary data.</text>
</comment>
<gene>
    <name evidence="1" type="ORF">LS72_003700</name>
</gene>
<dbReference type="Proteomes" id="UP000029920">
    <property type="component" value="Unassembled WGS sequence"/>
</dbReference>
<accession>A0A4U8UHA3</accession>